<reference evidence="1" key="1">
    <citation type="submission" date="2014-11" db="EMBL/GenBank/DDBJ databases">
        <authorList>
            <person name="Amaro Gonzalez C."/>
        </authorList>
    </citation>
    <scope>NUCLEOTIDE SEQUENCE</scope>
</reference>
<dbReference type="AlphaFoldDB" id="A0A0E9XQB3"/>
<sequence>MTDGDGTKIIFNRPPHFSNVPTLSSSLFHGSQKLLH</sequence>
<organism evidence="1">
    <name type="scientific">Anguilla anguilla</name>
    <name type="common">European freshwater eel</name>
    <name type="synonym">Muraena anguilla</name>
    <dbReference type="NCBI Taxonomy" id="7936"/>
    <lineage>
        <taxon>Eukaryota</taxon>
        <taxon>Metazoa</taxon>
        <taxon>Chordata</taxon>
        <taxon>Craniata</taxon>
        <taxon>Vertebrata</taxon>
        <taxon>Euteleostomi</taxon>
        <taxon>Actinopterygii</taxon>
        <taxon>Neopterygii</taxon>
        <taxon>Teleostei</taxon>
        <taxon>Anguilliformes</taxon>
        <taxon>Anguillidae</taxon>
        <taxon>Anguilla</taxon>
    </lineage>
</organism>
<proteinExistence type="predicted"/>
<accession>A0A0E9XQB3</accession>
<reference evidence="1" key="2">
    <citation type="journal article" date="2015" name="Fish Shellfish Immunol.">
        <title>Early steps in the European eel (Anguilla anguilla)-Vibrio vulnificus interaction in the gills: Role of the RtxA13 toxin.</title>
        <authorList>
            <person name="Callol A."/>
            <person name="Pajuelo D."/>
            <person name="Ebbesson L."/>
            <person name="Teles M."/>
            <person name="MacKenzie S."/>
            <person name="Amaro C."/>
        </authorList>
    </citation>
    <scope>NUCLEOTIDE SEQUENCE</scope>
</reference>
<dbReference type="EMBL" id="GBXM01003768">
    <property type="protein sequence ID" value="JAI04810.1"/>
    <property type="molecule type" value="Transcribed_RNA"/>
</dbReference>
<name>A0A0E9XQB3_ANGAN</name>
<evidence type="ECO:0000313" key="1">
    <source>
        <dbReference type="EMBL" id="JAI04810.1"/>
    </source>
</evidence>
<protein>
    <submittedName>
        <fullName evidence="1">Uncharacterized protein</fullName>
    </submittedName>
</protein>